<dbReference type="InterPro" id="IPR016035">
    <property type="entry name" value="Acyl_Trfase/lysoPLipase"/>
</dbReference>
<dbReference type="Pfam" id="PF01734">
    <property type="entry name" value="Patatin"/>
    <property type="match status" value="1"/>
</dbReference>
<evidence type="ECO:0000256" key="3">
    <source>
        <dbReference type="ARBA" id="ARBA00023098"/>
    </source>
</evidence>
<dbReference type="GeneID" id="79839511"/>
<proteinExistence type="predicted"/>
<evidence type="ECO:0000313" key="6">
    <source>
        <dbReference type="EMBL" id="PST38506.1"/>
    </source>
</evidence>
<dbReference type="Pfam" id="PF19890">
    <property type="entry name" value="DUF6363"/>
    <property type="match status" value="1"/>
</dbReference>
<feature type="domain" description="PNPLA" evidence="5">
    <location>
        <begin position="12"/>
        <end position="178"/>
    </location>
</feature>
<comment type="caution">
    <text evidence="6">The sequence shown here is derived from an EMBL/GenBank/DDBJ whole genome shotgun (WGS) entry which is preliminary data.</text>
</comment>
<accession>A0A2T3FTA2</accession>
<evidence type="ECO:0000256" key="1">
    <source>
        <dbReference type="ARBA" id="ARBA00022801"/>
    </source>
</evidence>
<dbReference type="InterPro" id="IPR045943">
    <property type="entry name" value="DUF6363"/>
</dbReference>
<dbReference type="GO" id="GO:0016042">
    <property type="term" value="P:lipid catabolic process"/>
    <property type="evidence" value="ECO:0007669"/>
    <property type="project" value="UniProtKB-UniRule"/>
</dbReference>
<dbReference type="Gene3D" id="3.40.1090.10">
    <property type="entry name" value="Cytosolic phospholipase A2 catalytic domain"/>
    <property type="match status" value="2"/>
</dbReference>
<dbReference type="GO" id="GO:0016787">
    <property type="term" value="F:hydrolase activity"/>
    <property type="evidence" value="ECO:0007669"/>
    <property type="project" value="UniProtKB-UniRule"/>
</dbReference>
<dbReference type="PANTHER" id="PTHR14226">
    <property type="entry name" value="NEUROPATHY TARGET ESTERASE/SWISS CHEESE D.MELANOGASTER"/>
    <property type="match status" value="1"/>
</dbReference>
<dbReference type="SUPFAM" id="SSF52151">
    <property type="entry name" value="FabD/lysophospholipase-like"/>
    <property type="match status" value="1"/>
</dbReference>
<feature type="short sequence motif" description="GXGXXG" evidence="4">
    <location>
        <begin position="16"/>
        <end position="21"/>
    </location>
</feature>
<feature type="short sequence motif" description="DGA/G" evidence="4">
    <location>
        <begin position="165"/>
        <end position="167"/>
    </location>
</feature>
<keyword evidence="2 4" id="KW-0442">Lipid degradation</keyword>
<dbReference type="InterPro" id="IPR037483">
    <property type="entry name" value="YjjU-like"/>
</dbReference>
<keyword evidence="3 4" id="KW-0443">Lipid metabolism</keyword>
<evidence type="ECO:0000256" key="2">
    <source>
        <dbReference type="ARBA" id="ARBA00022963"/>
    </source>
</evidence>
<evidence type="ECO:0000313" key="7">
    <source>
        <dbReference type="Proteomes" id="UP000241048"/>
    </source>
</evidence>
<dbReference type="InterPro" id="IPR002641">
    <property type="entry name" value="PNPLA_dom"/>
</dbReference>
<dbReference type="RefSeq" id="WP_106999767.1">
    <property type="nucleotide sequence ID" value="NZ_DBFCBK010000031.1"/>
</dbReference>
<dbReference type="AlphaFoldDB" id="A0A2T3FTA2"/>
<feature type="active site" description="Proton acceptor" evidence="4">
    <location>
        <position position="165"/>
    </location>
</feature>
<organism evidence="6 7">
    <name type="scientific">Clostridium fessum</name>
    <dbReference type="NCBI Taxonomy" id="2126740"/>
    <lineage>
        <taxon>Bacteria</taxon>
        <taxon>Bacillati</taxon>
        <taxon>Bacillota</taxon>
        <taxon>Clostridia</taxon>
        <taxon>Eubacteriales</taxon>
        <taxon>Clostridiaceae</taxon>
        <taxon>Clostridium</taxon>
    </lineage>
</organism>
<name>A0A2T3FTA2_9CLOT</name>
<keyword evidence="1 4" id="KW-0378">Hydrolase</keyword>
<dbReference type="PROSITE" id="PS51635">
    <property type="entry name" value="PNPLA"/>
    <property type="match status" value="1"/>
</dbReference>
<sequence>MTELKKEKKTGLVLEGGGMRGIYTAGVLDVFLDHDISFDGVIGVSAGAVHGASFVSGQKERSIRYYKKYCNDKRFMSFKNWLRTGNLVDEQFCFHDIPERLDPYDYEAFDRGNTRFYVACSNVETGKAEYLEIKDMFKDVEYFRATASLPYVSHMVEVGGMKLLDGGCTDSIPLRAFAKMGYKKCVVVLTRPAGYRKKPGNFWLPEAAYHKYPAFVRALRSRYYFYNKTVEWIDRLEQEGKIFVIRPSVALPIGRTEHSVEKLQETYDIGRKDAANQMHAMENWFKSY</sequence>
<keyword evidence="7" id="KW-1185">Reference proteome</keyword>
<protein>
    <submittedName>
        <fullName evidence="6">Patatin family protein</fullName>
    </submittedName>
</protein>
<feature type="active site" description="Nucleophile" evidence="4">
    <location>
        <position position="45"/>
    </location>
</feature>
<feature type="short sequence motif" description="GXSXG" evidence="4">
    <location>
        <begin position="43"/>
        <end position="47"/>
    </location>
</feature>
<dbReference type="InterPro" id="IPR050301">
    <property type="entry name" value="NTE"/>
</dbReference>
<evidence type="ECO:0000259" key="5">
    <source>
        <dbReference type="PROSITE" id="PS51635"/>
    </source>
</evidence>
<dbReference type="EMBL" id="PYLO01000001">
    <property type="protein sequence ID" value="PST38506.1"/>
    <property type="molecule type" value="Genomic_DNA"/>
</dbReference>
<dbReference type="CDD" id="cd07208">
    <property type="entry name" value="Pat_hypo_Ecoli_yjju_like"/>
    <property type="match status" value="1"/>
</dbReference>
<dbReference type="Proteomes" id="UP000241048">
    <property type="component" value="Unassembled WGS sequence"/>
</dbReference>
<gene>
    <name evidence="6" type="ORF">C7U56_00670</name>
</gene>
<dbReference type="PANTHER" id="PTHR14226:SF25">
    <property type="entry name" value="PHOSPHOESTERASE"/>
    <property type="match status" value="1"/>
</dbReference>
<reference evidence="6 7" key="1">
    <citation type="submission" date="2018-03" db="EMBL/GenBank/DDBJ databases">
        <title>Lachnoclostridium SNUG30386 gen.nov., sp.nov., isolated from human faeces.</title>
        <authorList>
            <person name="Seo B."/>
            <person name="Jeon K."/>
            <person name="Ko G."/>
        </authorList>
    </citation>
    <scope>NUCLEOTIDE SEQUENCE [LARGE SCALE GENOMIC DNA]</scope>
    <source>
        <strain evidence="6 7">SNUG30386</strain>
    </source>
</reference>
<evidence type="ECO:0000256" key="4">
    <source>
        <dbReference type="PROSITE-ProRule" id="PRU01161"/>
    </source>
</evidence>